<keyword evidence="4" id="KW-1185">Reference proteome</keyword>
<dbReference type="PANTHER" id="PTHR48258:SF4">
    <property type="entry name" value="DUF4216 DOMAIN-CONTAINING PROTEIN"/>
    <property type="match status" value="1"/>
</dbReference>
<dbReference type="EMBL" id="MLFT02000004">
    <property type="protein sequence ID" value="PHT50439.1"/>
    <property type="molecule type" value="Genomic_DNA"/>
</dbReference>
<dbReference type="OrthoDB" id="1002061at2759"/>
<evidence type="ECO:0000313" key="4">
    <source>
        <dbReference type="Proteomes" id="UP000224567"/>
    </source>
</evidence>
<proteinExistence type="predicted"/>
<feature type="region of interest" description="Disordered" evidence="1">
    <location>
        <begin position="156"/>
        <end position="240"/>
    </location>
</feature>
<dbReference type="Pfam" id="PF13952">
    <property type="entry name" value="DUF4216"/>
    <property type="match status" value="1"/>
</dbReference>
<feature type="compositionally biased region" description="Acidic residues" evidence="1">
    <location>
        <begin position="198"/>
        <end position="222"/>
    </location>
</feature>
<protein>
    <recommendedName>
        <fullName evidence="2">DUF4216 domain-containing protein</fullName>
    </recommendedName>
</protein>
<evidence type="ECO:0000313" key="3">
    <source>
        <dbReference type="EMBL" id="PHT50439.1"/>
    </source>
</evidence>
<sequence length="240" mass="27554">MLQNSYLQILAIGPLRKAKSWPVYFVNGYKFHTSSWGEGKSTYNSGVCASGIGQDGITSEYYGVLKEIIKLEWPMTSFMKLVLFYCDWFDPSKHGMKVDSQFGIVEVRKRGRYSKFDPFIFPQTTTQDYYANHPERKENKADCASIEDGLIDCLRDDQDDGEEIDGSSSQAVVNEKKHDIIEVGDEYMSNEEMKGDEETSSEEANDKEEKTSEEDDFSDSEDSASHFHTQEEDKYEYEED</sequence>
<organism evidence="3 4">
    <name type="scientific">Capsicum baccatum</name>
    <name type="common">Peruvian pepper</name>
    <dbReference type="NCBI Taxonomy" id="33114"/>
    <lineage>
        <taxon>Eukaryota</taxon>
        <taxon>Viridiplantae</taxon>
        <taxon>Streptophyta</taxon>
        <taxon>Embryophyta</taxon>
        <taxon>Tracheophyta</taxon>
        <taxon>Spermatophyta</taxon>
        <taxon>Magnoliopsida</taxon>
        <taxon>eudicotyledons</taxon>
        <taxon>Gunneridae</taxon>
        <taxon>Pentapetalae</taxon>
        <taxon>asterids</taxon>
        <taxon>lamiids</taxon>
        <taxon>Solanales</taxon>
        <taxon>Solanaceae</taxon>
        <taxon>Solanoideae</taxon>
        <taxon>Capsiceae</taxon>
        <taxon>Capsicum</taxon>
    </lineage>
</organism>
<gene>
    <name evidence="3" type="ORF">CQW23_10186</name>
</gene>
<dbReference type="Proteomes" id="UP000224567">
    <property type="component" value="Unassembled WGS sequence"/>
</dbReference>
<feature type="domain" description="DUF4216" evidence="2">
    <location>
        <begin position="76"/>
        <end position="137"/>
    </location>
</feature>
<name>A0A2G2WZ36_CAPBA</name>
<evidence type="ECO:0000256" key="1">
    <source>
        <dbReference type="SAM" id="MobiDB-lite"/>
    </source>
</evidence>
<dbReference type="PANTHER" id="PTHR48258">
    <property type="entry name" value="DUF4218 DOMAIN-CONTAINING PROTEIN-RELATED"/>
    <property type="match status" value="1"/>
</dbReference>
<dbReference type="AlphaFoldDB" id="A0A2G2WZ36"/>
<feature type="compositionally biased region" description="Basic and acidic residues" evidence="1">
    <location>
        <begin position="223"/>
        <end position="232"/>
    </location>
</feature>
<reference evidence="3 4" key="1">
    <citation type="journal article" date="2017" name="Genome Biol.">
        <title>New reference genome sequences of hot pepper reveal the massive evolution of plant disease-resistance genes by retroduplication.</title>
        <authorList>
            <person name="Kim S."/>
            <person name="Park J."/>
            <person name="Yeom S.I."/>
            <person name="Kim Y.M."/>
            <person name="Seo E."/>
            <person name="Kim K.T."/>
            <person name="Kim M.S."/>
            <person name="Lee J.M."/>
            <person name="Cheong K."/>
            <person name="Shin H.S."/>
            <person name="Kim S.B."/>
            <person name="Han K."/>
            <person name="Lee J."/>
            <person name="Park M."/>
            <person name="Lee H.A."/>
            <person name="Lee H.Y."/>
            <person name="Lee Y."/>
            <person name="Oh S."/>
            <person name="Lee J.H."/>
            <person name="Choi E."/>
            <person name="Choi E."/>
            <person name="Lee S.E."/>
            <person name="Jeon J."/>
            <person name="Kim H."/>
            <person name="Choi G."/>
            <person name="Song H."/>
            <person name="Lee J."/>
            <person name="Lee S.C."/>
            <person name="Kwon J.K."/>
            <person name="Lee H.Y."/>
            <person name="Koo N."/>
            <person name="Hong Y."/>
            <person name="Kim R.W."/>
            <person name="Kang W.H."/>
            <person name="Huh J.H."/>
            <person name="Kang B.C."/>
            <person name="Yang T.J."/>
            <person name="Lee Y.H."/>
            <person name="Bennetzen J.L."/>
            <person name="Choi D."/>
        </authorList>
    </citation>
    <scope>NUCLEOTIDE SEQUENCE [LARGE SCALE GENOMIC DNA]</scope>
    <source>
        <strain evidence="4">cv. PBC81</strain>
    </source>
</reference>
<comment type="caution">
    <text evidence="3">The sequence shown here is derived from an EMBL/GenBank/DDBJ whole genome shotgun (WGS) entry which is preliminary data.</text>
</comment>
<accession>A0A2G2WZ36</accession>
<evidence type="ECO:0000259" key="2">
    <source>
        <dbReference type="Pfam" id="PF13952"/>
    </source>
</evidence>
<reference evidence="4" key="2">
    <citation type="journal article" date="2017" name="J. Anim. Genet.">
        <title>Multiple reference genome sequences of hot pepper reveal the massive evolution of plant disease resistance genes by retroduplication.</title>
        <authorList>
            <person name="Kim S."/>
            <person name="Park J."/>
            <person name="Yeom S.-I."/>
            <person name="Kim Y.-M."/>
            <person name="Seo E."/>
            <person name="Kim K.-T."/>
            <person name="Kim M.-S."/>
            <person name="Lee J.M."/>
            <person name="Cheong K."/>
            <person name="Shin H.-S."/>
            <person name="Kim S.-B."/>
            <person name="Han K."/>
            <person name="Lee J."/>
            <person name="Park M."/>
            <person name="Lee H.-A."/>
            <person name="Lee H.-Y."/>
            <person name="Lee Y."/>
            <person name="Oh S."/>
            <person name="Lee J.H."/>
            <person name="Choi E."/>
            <person name="Choi E."/>
            <person name="Lee S.E."/>
            <person name="Jeon J."/>
            <person name="Kim H."/>
            <person name="Choi G."/>
            <person name="Song H."/>
            <person name="Lee J."/>
            <person name="Lee S.-C."/>
            <person name="Kwon J.-K."/>
            <person name="Lee H.-Y."/>
            <person name="Koo N."/>
            <person name="Hong Y."/>
            <person name="Kim R.W."/>
            <person name="Kang W.-H."/>
            <person name="Huh J.H."/>
            <person name="Kang B.-C."/>
            <person name="Yang T.-J."/>
            <person name="Lee Y.-H."/>
            <person name="Bennetzen J.L."/>
            <person name="Choi D."/>
        </authorList>
    </citation>
    <scope>NUCLEOTIDE SEQUENCE [LARGE SCALE GENOMIC DNA]</scope>
    <source>
        <strain evidence="4">cv. PBC81</strain>
    </source>
</reference>
<dbReference type="InterPro" id="IPR025312">
    <property type="entry name" value="DUF4216"/>
</dbReference>